<dbReference type="PROSITE" id="PS51009">
    <property type="entry name" value="CYTCII"/>
    <property type="match status" value="1"/>
</dbReference>
<dbReference type="Proteomes" id="UP000032309">
    <property type="component" value="Unassembled WGS sequence"/>
</dbReference>
<dbReference type="RefSeq" id="WP_052563566.1">
    <property type="nucleotide sequence ID" value="NZ_BAFN01000001.1"/>
</dbReference>
<comment type="caution">
    <text evidence="1">The sequence shown here is derived from an EMBL/GenBank/DDBJ whole genome shotgun (WGS) entry which is preliminary data.</text>
</comment>
<reference evidence="2" key="1">
    <citation type="journal article" date="2015" name="Genome Announc.">
        <title>Draft Genome Sequence of an Anaerobic Ammonium-Oxidizing Bacterium, "Candidatus Brocadia sinica".</title>
        <authorList>
            <person name="Oshiki M."/>
            <person name="Shinyako-Hata K."/>
            <person name="Satoh H."/>
            <person name="Okabe S."/>
        </authorList>
    </citation>
    <scope>NUCLEOTIDE SEQUENCE [LARGE SCALE GENOMIC DNA]</scope>
    <source>
        <strain evidence="2">JPN1</strain>
    </source>
</reference>
<sequence>MRRKLSLNIVLSGLVGLAGAVGAVYPTKVFAGEGQPIAHAHEGGTHEDIKLPTKRLMIEIEKRMYNMLEGILVGNFPYVKQEAAAVAAKAGEINENFFPKNPAIDHWYMRSKDLDPKNIEAITKLKEEFNTYMKRIDSSVKEIQKAADAKDTEAAYAAFSGLVTKACFECHRKQRDVKK</sequence>
<dbReference type="SUPFAM" id="SSF47175">
    <property type="entry name" value="Cytochromes"/>
    <property type="match status" value="1"/>
</dbReference>
<organism evidence="1 2">
    <name type="scientific">Candidatus Brocadia sinica JPN1</name>
    <dbReference type="NCBI Taxonomy" id="1197129"/>
    <lineage>
        <taxon>Bacteria</taxon>
        <taxon>Pseudomonadati</taxon>
        <taxon>Planctomycetota</taxon>
        <taxon>Candidatus Brocadiia</taxon>
        <taxon>Candidatus Brocadiales</taxon>
        <taxon>Candidatus Brocadiaceae</taxon>
        <taxon>Candidatus Brocadia</taxon>
    </lineage>
</organism>
<protein>
    <submittedName>
        <fullName evidence="1">Conserved hypothetical</fullName>
    </submittedName>
</protein>
<dbReference type="Pfam" id="PF01322">
    <property type="entry name" value="Cytochrom_C_2"/>
    <property type="match status" value="1"/>
</dbReference>
<dbReference type="InterPro" id="IPR010980">
    <property type="entry name" value="Cyt_c/b562"/>
</dbReference>
<evidence type="ECO:0000313" key="1">
    <source>
        <dbReference type="EMBL" id="GAN33531.1"/>
    </source>
</evidence>
<dbReference type="InterPro" id="IPR002321">
    <property type="entry name" value="Cyt_c_II"/>
</dbReference>
<keyword evidence="2" id="KW-1185">Reference proteome</keyword>
<accession>A0ABQ0JXV7</accession>
<dbReference type="EMBL" id="BAFN01000001">
    <property type="protein sequence ID" value="GAN33531.1"/>
    <property type="molecule type" value="Genomic_DNA"/>
</dbReference>
<evidence type="ECO:0000313" key="2">
    <source>
        <dbReference type="Proteomes" id="UP000032309"/>
    </source>
</evidence>
<proteinExistence type="predicted"/>
<dbReference type="Gene3D" id="1.20.120.10">
    <property type="entry name" value="Cytochrome c/b562"/>
    <property type="match status" value="1"/>
</dbReference>
<gene>
    <name evidence="1" type="ORF">BROSI_A2056</name>
</gene>
<name>A0ABQ0JXV7_9BACT</name>